<feature type="binding site" evidence="13">
    <location>
        <position position="128"/>
    </location>
    <ligand>
        <name>Mg(2+)</name>
        <dbReference type="ChEBI" id="CHEBI:18420"/>
    </ligand>
</feature>
<evidence type="ECO:0000313" key="17">
    <source>
        <dbReference type="Proteomes" id="UP000464053"/>
    </source>
</evidence>
<dbReference type="RefSeq" id="WP_160621711.1">
    <property type="nucleotide sequence ID" value="NZ_CP028271.1"/>
</dbReference>
<dbReference type="PRINTS" id="PR01399">
    <property type="entry name" value="ENTSNTHTASED"/>
</dbReference>
<dbReference type="Pfam" id="PF17837">
    <property type="entry name" value="4PPT_N"/>
    <property type="match status" value="1"/>
</dbReference>
<evidence type="ECO:0000256" key="12">
    <source>
        <dbReference type="PIRSR" id="PIRSR603542-1"/>
    </source>
</evidence>
<feature type="binding site" evidence="12">
    <location>
        <position position="63"/>
    </location>
    <ligand>
        <name>CoA</name>
        <dbReference type="ChEBI" id="CHEBI:57287"/>
    </ligand>
</feature>
<dbReference type="GO" id="GO:0008897">
    <property type="term" value="F:holo-[acyl-carrier-protein] synthase activity"/>
    <property type="evidence" value="ECO:0007669"/>
    <property type="project" value="InterPro"/>
</dbReference>
<dbReference type="GO" id="GO:0009239">
    <property type="term" value="P:enterobactin biosynthetic process"/>
    <property type="evidence" value="ECO:0007669"/>
    <property type="project" value="UniProtKB-UniPathway"/>
</dbReference>
<evidence type="ECO:0000259" key="14">
    <source>
        <dbReference type="Pfam" id="PF01648"/>
    </source>
</evidence>
<evidence type="ECO:0000256" key="7">
    <source>
        <dbReference type="ARBA" id="ARBA00023191"/>
    </source>
</evidence>
<dbReference type="InterPro" id="IPR003542">
    <property type="entry name" value="Enbac_synth_compD-like"/>
</dbReference>
<feature type="binding site" evidence="12">
    <location>
        <position position="171"/>
    </location>
    <ligand>
        <name>CoA</name>
        <dbReference type="ChEBI" id="CHEBI:57287"/>
    </ligand>
</feature>
<feature type="domain" description="4'-phosphopantetheinyl transferase" evidence="14">
    <location>
        <begin position="126"/>
        <end position="208"/>
    </location>
</feature>
<comment type="function">
    <text evidence="1">Involved in the biosynthesis of the siderophore enterobactin (enterochelin), which is a macrocyclic trimeric lactone of N-(2,3-dihydroxybenzoyl)-serine. The serine trilactone serves as a scaffolding for the three catechol functionalities that provide hexadentate coordination for the tightly ligated iron(2+) atoms. Plays an essential role in the assembly of the enterobactin by catalyzing the transfer of the 4'-phosphopantetheine (Ppant) moiety from coenzyme A to the apo-domains of both EntB (ArCP domain) and EntF (PCP domain) to yield their holo-forms which make them competent for the activation of 2,3-dihydroxybenzoate (DHB) and L-serine, respectively.</text>
</comment>
<comment type="similarity">
    <text evidence="3">Belongs to the P-Pant transferase superfamily. EntD family.</text>
</comment>
<evidence type="ECO:0000256" key="5">
    <source>
        <dbReference type="ARBA" id="ARBA00019087"/>
    </source>
</evidence>
<comment type="cofactor">
    <cofactor evidence="13">
        <name>Mg(2+)</name>
        <dbReference type="ChEBI" id="CHEBI:18420"/>
    </cofactor>
</comment>
<dbReference type="GO" id="GO:0005886">
    <property type="term" value="C:plasma membrane"/>
    <property type="evidence" value="ECO:0007669"/>
    <property type="project" value="TreeGrafter"/>
</dbReference>
<organism evidence="16 17">
    <name type="scientific">Mixta intestinalis</name>
    <dbReference type="NCBI Taxonomy" id="1615494"/>
    <lineage>
        <taxon>Bacteria</taxon>
        <taxon>Pseudomonadati</taxon>
        <taxon>Pseudomonadota</taxon>
        <taxon>Gammaproteobacteria</taxon>
        <taxon>Enterobacterales</taxon>
        <taxon>Erwiniaceae</taxon>
        <taxon>Mixta</taxon>
    </lineage>
</organism>
<dbReference type="Pfam" id="PF01648">
    <property type="entry name" value="ACPS"/>
    <property type="match status" value="1"/>
</dbReference>
<evidence type="ECO:0000256" key="8">
    <source>
        <dbReference type="ARBA" id="ARBA00029894"/>
    </source>
</evidence>
<dbReference type="PANTHER" id="PTHR38096:SF1">
    <property type="entry name" value="ENTEROBACTIN SYNTHASE COMPONENT D"/>
    <property type="match status" value="1"/>
</dbReference>
<feature type="binding site" evidence="12">
    <location>
        <position position="71"/>
    </location>
    <ligand>
        <name>CoA</name>
        <dbReference type="ChEBI" id="CHEBI:57287"/>
    </ligand>
</feature>
<keyword evidence="17" id="KW-1185">Reference proteome</keyword>
<dbReference type="PANTHER" id="PTHR38096">
    <property type="entry name" value="ENTEROBACTIN SYNTHASE COMPONENT D"/>
    <property type="match status" value="1"/>
</dbReference>
<evidence type="ECO:0000256" key="4">
    <source>
        <dbReference type="ARBA" id="ARBA00011503"/>
    </source>
</evidence>
<evidence type="ECO:0000256" key="1">
    <source>
        <dbReference type="ARBA" id="ARBA00003937"/>
    </source>
</evidence>
<dbReference type="KEGG" id="mint:C7M51_02063"/>
<evidence type="ECO:0000256" key="2">
    <source>
        <dbReference type="ARBA" id="ARBA00004993"/>
    </source>
</evidence>
<feature type="domain" description="4'-phosphopantetheinyl transferase N-terminal" evidence="15">
    <location>
        <begin position="57"/>
        <end position="117"/>
    </location>
</feature>
<comment type="pathway">
    <text evidence="2">Siderophore biosynthesis; enterobactin biosynthesis.</text>
</comment>
<evidence type="ECO:0000256" key="13">
    <source>
        <dbReference type="PIRSR" id="PIRSR603542-2"/>
    </source>
</evidence>
<feature type="binding site" evidence="13">
    <location>
        <position position="130"/>
    </location>
    <ligand>
        <name>Mg(2+)</name>
        <dbReference type="ChEBI" id="CHEBI:18420"/>
    </ligand>
</feature>
<dbReference type="UniPathway" id="UPA00017"/>
<evidence type="ECO:0000313" key="16">
    <source>
        <dbReference type="EMBL" id="QHM71771.1"/>
    </source>
</evidence>
<evidence type="ECO:0000259" key="15">
    <source>
        <dbReference type="Pfam" id="PF17837"/>
    </source>
</evidence>
<evidence type="ECO:0000256" key="9">
    <source>
        <dbReference type="ARBA" id="ARBA00031996"/>
    </source>
</evidence>
<feature type="binding site" evidence="12">
    <location>
        <position position="128"/>
    </location>
    <ligand>
        <name>CoA</name>
        <dbReference type="ChEBI" id="CHEBI:57287"/>
    </ligand>
</feature>
<dbReference type="OrthoDB" id="8210607at2"/>
<protein>
    <recommendedName>
        <fullName evidence="5">Enterobactin synthase component D</fullName>
    </recommendedName>
    <alternativeName>
        <fullName evidence="8">4'-phosphopantetheinyl transferase EntD</fullName>
    </alternativeName>
    <alternativeName>
        <fullName evidence="9">Enterochelin synthase D</fullName>
    </alternativeName>
</protein>
<proteinExistence type="inferred from homology"/>
<name>A0A6P1Q028_9GAMM</name>
<comment type="subunit">
    <text evidence="4">EntB, EntD, EntE, and EntF form a multienzyme complex called enterobactin synthase.</text>
</comment>
<dbReference type="InterPro" id="IPR037143">
    <property type="entry name" value="4-PPantetheinyl_Trfase_dom_sf"/>
</dbReference>
<keyword evidence="7" id="KW-0259">Enterobactin biosynthesis</keyword>
<accession>A0A6P1Q028</accession>
<keyword evidence="6 16" id="KW-0808">Transferase</keyword>
<dbReference type="AlphaFoldDB" id="A0A6P1Q028"/>
<evidence type="ECO:0000256" key="11">
    <source>
        <dbReference type="ARBA" id="ARBA00049191"/>
    </source>
</evidence>
<dbReference type="InterPro" id="IPR041354">
    <property type="entry name" value="4PPT_N"/>
</dbReference>
<dbReference type="GO" id="GO:0009366">
    <property type="term" value="C:enterobactin synthetase complex"/>
    <property type="evidence" value="ECO:0007669"/>
    <property type="project" value="InterPro"/>
</dbReference>
<comment type="catalytic activity">
    <reaction evidence="10">
        <text>apo-[aryl-carrier protein] + CoA = holo-[aryl-carrier protein] + adenosine 3',5'-bisphosphate + H(+)</text>
        <dbReference type="Rhea" id="RHEA:48404"/>
        <dbReference type="Rhea" id="RHEA-COMP:15903"/>
        <dbReference type="Rhea" id="RHEA-COMP:17557"/>
        <dbReference type="ChEBI" id="CHEBI:15378"/>
        <dbReference type="ChEBI" id="CHEBI:29999"/>
        <dbReference type="ChEBI" id="CHEBI:57287"/>
        <dbReference type="ChEBI" id="CHEBI:58343"/>
        <dbReference type="ChEBI" id="CHEBI:64479"/>
    </reaction>
</comment>
<gene>
    <name evidence="16" type="primary">entD</name>
    <name evidence="16" type="ORF">C7M51_02063</name>
</gene>
<evidence type="ECO:0000256" key="6">
    <source>
        <dbReference type="ARBA" id="ARBA00022679"/>
    </source>
</evidence>
<dbReference type="GO" id="GO:0000287">
    <property type="term" value="F:magnesium ion binding"/>
    <property type="evidence" value="ECO:0007669"/>
    <property type="project" value="InterPro"/>
</dbReference>
<evidence type="ECO:0000256" key="3">
    <source>
        <dbReference type="ARBA" id="ARBA00008342"/>
    </source>
</evidence>
<dbReference type="EMBL" id="CP028271">
    <property type="protein sequence ID" value="QHM71771.1"/>
    <property type="molecule type" value="Genomic_DNA"/>
</dbReference>
<dbReference type="SUPFAM" id="SSF56214">
    <property type="entry name" value="4'-phosphopantetheinyl transferase"/>
    <property type="match status" value="1"/>
</dbReference>
<dbReference type="InterPro" id="IPR008278">
    <property type="entry name" value="4-PPantetheinyl_Trfase_dom"/>
</dbReference>
<dbReference type="Proteomes" id="UP000464053">
    <property type="component" value="Chromosome"/>
</dbReference>
<evidence type="ECO:0000256" key="10">
    <source>
        <dbReference type="ARBA" id="ARBA00049176"/>
    </source>
</evidence>
<comment type="catalytic activity">
    <reaction evidence="11">
        <text>apo-[peptidyl-carrier protein] + CoA = holo-[peptidyl-carrier protein] + adenosine 3',5'-bisphosphate + H(+)</text>
        <dbReference type="Rhea" id="RHEA:46228"/>
        <dbReference type="Rhea" id="RHEA-COMP:11479"/>
        <dbReference type="Rhea" id="RHEA-COMP:11480"/>
        <dbReference type="ChEBI" id="CHEBI:15378"/>
        <dbReference type="ChEBI" id="CHEBI:29999"/>
        <dbReference type="ChEBI" id="CHEBI:57287"/>
        <dbReference type="ChEBI" id="CHEBI:58343"/>
        <dbReference type="ChEBI" id="CHEBI:64479"/>
    </reaction>
</comment>
<reference evidence="16 17" key="1">
    <citation type="submission" date="2018-03" db="EMBL/GenBank/DDBJ databases">
        <title>Pantoea intestinalis SRCM103226 isolated form the mealworm.</title>
        <authorList>
            <person name="Jeong D.-Y."/>
            <person name="Kim J.W."/>
        </authorList>
    </citation>
    <scope>NUCLEOTIDE SEQUENCE [LARGE SCALE GENOMIC DNA]</scope>
    <source>
        <strain evidence="16 17">SRCM103226</strain>
    </source>
</reference>
<dbReference type="Gene3D" id="3.90.470.20">
    <property type="entry name" value="4'-phosphopantetheinyl transferase domain"/>
    <property type="match status" value="1"/>
</dbReference>
<keyword evidence="13" id="KW-0460">Magnesium</keyword>
<keyword evidence="13" id="KW-0479">Metal-binding</keyword>
<sequence>MLTVTHAFAAPPFIHRAQGGYLTAFPALRFCLAEFDRQAFRSADFLHAGIPFPPPLHAAAMKRQAEYLAGRYCAAMLLQEAGVAASALPFSRSAPLWPAGWHGSISHTDNRAIAVLAPAASHLSPGIDIENARPDMPEIATMFANAAERAVISASALADEQGLLALFSAKESLYKALWPQVQQFFGFDAAALIAIDTQRATLSLQLTRRLAATLPRGAIFTAHYQLDTHGVLVALCSALTPPSPPPATI</sequence>
<feature type="binding site" evidence="12">
    <location>
        <begin position="106"/>
        <end position="107"/>
    </location>
    <ligand>
        <name>CoA</name>
        <dbReference type="ChEBI" id="CHEBI:57287"/>
    </ligand>
</feature>
<feature type="binding site" evidence="12">
    <location>
        <position position="175"/>
    </location>
    <ligand>
        <name>CoA</name>
        <dbReference type="ChEBI" id="CHEBI:57287"/>
    </ligand>
</feature>
<feature type="binding site" evidence="13">
    <location>
        <position position="129"/>
    </location>
    <ligand>
        <name>Mg(2+)</name>
        <dbReference type="ChEBI" id="CHEBI:18420"/>
    </ligand>
</feature>